<dbReference type="OrthoDB" id="6042561at2759"/>
<gene>
    <name evidence="3" type="primary">LOC116302858</name>
</gene>
<dbReference type="AlphaFoldDB" id="A0A6P8IMR5"/>
<dbReference type="KEGG" id="aten:116302858"/>
<keyword evidence="1" id="KW-0732">Signal</keyword>
<keyword evidence="2" id="KW-1185">Reference proteome</keyword>
<feature type="signal peptide" evidence="1">
    <location>
        <begin position="1"/>
        <end position="16"/>
    </location>
</feature>
<accession>A0A6P8IMR5</accession>
<evidence type="ECO:0000256" key="1">
    <source>
        <dbReference type="SAM" id="SignalP"/>
    </source>
</evidence>
<name>A0A6P8IMR5_ACTTE</name>
<proteinExistence type="predicted"/>
<sequence>MKSLVLVVILAAFSDAWLFSSGPNTPKWNSLYVTFGSFNQLPTTKTAAVAAGWRLNKTCDARNYFAGNRYILGGDTAVMLLFGANGQLAGIQMGAARSIVGVKRNPWVREGDMYVMTAYFTDPRTICSRTQTRIYYGDRLLILDGTTNSTIVIPFKEEDLTGSKWVAGKCFPTMGQHYWYDISNNMDCNDFYPVFIMYNGKRLDSFGWNTNGFLKSKRCEHPTSDRFGVSPIKAGM</sequence>
<evidence type="ECO:0000313" key="2">
    <source>
        <dbReference type="Proteomes" id="UP000515163"/>
    </source>
</evidence>
<protein>
    <submittedName>
        <fullName evidence="3">Uncharacterized protein LOC116302858</fullName>
    </submittedName>
</protein>
<organism evidence="2 3">
    <name type="scientific">Actinia tenebrosa</name>
    <name type="common">Australian red waratah sea anemone</name>
    <dbReference type="NCBI Taxonomy" id="6105"/>
    <lineage>
        <taxon>Eukaryota</taxon>
        <taxon>Metazoa</taxon>
        <taxon>Cnidaria</taxon>
        <taxon>Anthozoa</taxon>
        <taxon>Hexacorallia</taxon>
        <taxon>Actiniaria</taxon>
        <taxon>Actiniidae</taxon>
        <taxon>Actinia</taxon>
    </lineage>
</organism>
<dbReference type="RefSeq" id="XP_031568107.1">
    <property type="nucleotide sequence ID" value="XM_031712247.1"/>
</dbReference>
<evidence type="ECO:0000313" key="3">
    <source>
        <dbReference type="RefSeq" id="XP_031568107.1"/>
    </source>
</evidence>
<dbReference type="Proteomes" id="UP000515163">
    <property type="component" value="Unplaced"/>
</dbReference>
<dbReference type="GeneID" id="116302858"/>
<feature type="chain" id="PRO_5028021649" evidence="1">
    <location>
        <begin position="17"/>
        <end position="236"/>
    </location>
</feature>
<reference evidence="3" key="1">
    <citation type="submission" date="2025-08" db="UniProtKB">
        <authorList>
            <consortium name="RefSeq"/>
        </authorList>
    </citation>
    <scope>IDENTIFICATION</scope>
    <source>
        <tissue evidence="3">Tentacle</tissue>
    </source>
</reference>
<dbReference type="InParanoid" id="A0A6P8IMR5"/>